<dbReference type="InterPro" id="IPR029020">
    <property type="entry name" value="Ammonium/urea_transptr"/>
</dbReference>
<keyword evidence="4 6" id="KW-0472">Membrane</keyword>
<dbReference type="Proteomes" id="UP000294003">
    <property type="component" value="Unassembled WGS sequence"/>
</dbReference>
<name>A0ABY0GUL6_9PEZI</name>
<dbReference type="EMBL" id="QJNS01000460">
    <property type="protein sequence ID" value="RYO77459.1"/>
    <property type="molecule type" value="Genomic_DNA"/>
</dbReference>
<accession>A0ABY0GUL6</accession>
<keyword evidence="2 6" id="KW-0812">Transmembrane</keyword>
<evidence type="ECO:0000256" key="2">
    <source>
        <dbReference type="ARBA" id="ARBA00022692"/>
    </source>
</evidence>
<organism evidence="7 8">
    <name type="scientific">Monosporascus cannonballus</name>
    <dbReference type="NCBI Taxonomy" id="155416"/>
    <lineage>
        <taxon>Eukaryota</taxon>
        <taxon>Fungi</taxon>
        <taxon>Dikarya</taxon>
        <taxon>Ascomycota</taxon>
        <taxon>Pezizomycotina</taxon>
        <taxon>Sordariomycetes</taxon>
        <taxon>Xylariomycetidae</taxon>
        <taxon>Xylariales</taxon>
        <taxon>Xylariales incertae sedis</taxon>
        <taxon>Monosporascus</taxon>
    </lineage>
</organism>
<protein>
    <recommendedName>
        <fullName evidence="9">Ammonium transporter AmtB-like domain-containing protein</fullName>
    </recommendedName>
</protein>
<feature type="region of interest" description="Disordered" evidence="5">
    <location>
        <begin position="148"/>
        <end position="193"/>
    </location>
</feature>
<gene>
    <name evidence="7" type="ORF">DL762_009254</name>
</gene>
<evidence type="ECO:0000256" key="4">
    <source>
        <dbReference type="ARBA" id="ARBA00023136"/>
    </source>
</evidence>
<evidence type="ECO:0000313" key="7">
    <source>
        <dbReference type="EMBL" id="RYO77459.1"/>
    </source>
</evidence>
<keyword evidence="3 6" id="KW-1133">Transmembrane helix</keyword>
<evidence type="ECO:0000313" key="8">
    <source>
        <dbReference type="Proteomes" id="UP000294003"/>
    </source>
</evidence>
<evidence type="ECO:0008006" key="9">
    <source>
        <dbReference type="Google" id="ProtNLM"/>
    </source>
</evidence>
<evidence type="ECO:0000256" key="1">
    <source>
        <dbReference type="ARBA" id="ARBA00004141"/>
    </source>
</evidence>
<comment type="subcellular location">
    <subcellularLocation>
        <location evidence="1">Membrane</location>
        <topology evidence="1">Multi-pass membrane protein</topology>
    </subcellularLocation>
</comment>
<proteinExistence type="predicted"/>
<feature type="transmembrane region" description="Helical" evidence="6">
    <location>
        <begin position="15"/>
        <end position="37"/>
    </location>
</feature>
<dbReference type="Gene3D" id="1.10.3430.10">
    <property type="entry name" value="Ammonium transporter AmtB like domains"/>
    <property type="match status" value="1"/>
</dbReference>
<keyword evidence="8" id="KW-1185">Reference proteome</keyword>
<evidence type="ECO:0000256" key="3">
    <source>
        <dbReference type="ARBA" id="ARBA00022989"/>
    </source>
</evidence>
<reference evidence="7 8" key="1">
    <citation type="submission" date="2018-06" db="EMBL/GenBank/DDBJ databases">
        <title>Complete Genomes of Monosporascus.</title>
        <authorList>
            <person name="Robinson A.J."/>
            <person name="Natvig D.O."/>
        </authorList>
    </citation>
    <scope>NUCLEOTIDE SEQUENCE [LARGE SCALE GENOMIC DNA]</scope>
    <source>
        <strain evidence="7 8">CBS 609.92</strain>
    </source>
</reference>
<comment type="caution">
    <text evidence="7">The sequence shown here is derived from an EMBL/GenBank/DDBJ whole genome shotgun (WGS) entry which is preliminary data.</text>
</comment>
<evidence type="ECO:0000256" key="6">
    <source>
        <dbReference type="SAM" id="Phobius"/>
    </source>
</evidence>
<evidence type="ECO:0000256" key="5">
    <source>
        <dbReference type="SAM" id="MobiDB-lite"/>
    </source>
</evidence>
<sequence length="193" mass="20434">MLACLSLADSDIPDILYAASGMTFVAATAMMLAGAMLELACHYAGRYEYLVSVHEGLDIFAIHGVGDVLTGFFAANWVPALDGVSGDTYTGDWWNRNWRQMGHQRAYRIEPPNIPDGGADLRVAEEDEIRGLDLNYPHNADAEAEAATDFGGFGGRSPLEGVPLEANDRGSSGGGTTTTAIATAGNVTSTKMD</sequence>